<comment type="caution">
    <text evidence="2">The sequence shown here is derived from an EMBL/GenBank/DDBJ whole genome shotgun (WGS) entry which is preliminary data.</text>
</comment>
<organism evidence="2 3">
    <name type="scientific">Acetobacter estunensis</name>
    <dbReference type="NCBI Taxonomy" id="104097"/>
    <lineage>
        <taxon>Bacteria</taxon>
        <taxon>Pseudomonadati</taxon>
        <taxon>Pseudomonadota</taxon>
        <taxon>Alphaproteobacteria</taxon>
        <taxon>Acetobacterales</taxon>
        <taxon>Acetobacteraceae</taxon>
        <taxon>Acetobacter</taxon>
    </lineage>
</organism>
<name>A0A967EHF1_9PROT</name>
<evidence type="ECO:0000313" key="3">
    <source>
        <dbReference type="Proteomes" id="UP000597459"/>
    </source>
</evidence>
<dbReference type="AlphaFoldDB" id="A0A967EHF1"/>
<proteinExistence type="predicted"/>
<reference evidence="2" key="1">
    <citation type="submission" date="2019-11" db="EMBL/GenBank/DDBJ databases">
        <title>Description of new Acetobacter species.</title>
        <authorList>
            <person name="Cleenwerck I."/>
            <person name="Sombolestani A.S."/>
        </authorList>
    </citation>
    <scope>NUCLEOTIDE SEQUENCE</scope>
    <source>
        <strain evidence="2">LMG 1626</strain>
    </source>
</reference>
<dbReference type="Proteomes" id="UP000597459">
    <property type="component" value="Unassembled WGS sequence"/>
</dbReference>
<feature type="signal peptide" evidence="1">
    <location>
        <begin position="1"/>
        <end position="22"/>
    </location>
</feature>
<dbReference type="EMBL" id="WOTH01000008">
    <property type="protein sequence ID" value="NHO53497.1"/>
    <property type="molecule type" value="Genomic_DNA"/>
</dbReference>
<dbReference type="RefSeq" id="WP_166313777.1">
    <property type="nucleotide sequence ID" value="NZ_WOTH01000008.1"/>
</dbReference>
<keyword evidence="3" id="KW-1185">Reference proteome</keyword>
<evidence type="ECO:0000256" key="1">
    <source>
        <dbReference type="SAM" id="SignalP"/>
    </source>
</evidence>
<accession>A0A967EHF1</accession>
<feature type="chain" id="PRO_5037339259" evidence="1">
    <location>
        <begin position="23"/>
        <end position="124"/>
    </location>
</feature>
<keyword evidence="1" id="KW-0732">Signal</keyword>
<evidence type="ECO:0000313" key="2">
    <source>
        <dbReference type="EMBL" id="NHO53497.1"/>
    </source>
</evidence>
<protein>
    <submittedName>
        <fullName evidence="2">Uncharacterized protein</fullName>
    </submittedName>
</protein>
<gene>
    <name evidence="2" type="ORF">GOB87_05890</name>
</gene>
<sequence length="124" mass="13233">MTFPVRLFAIFALAAAPVAAHAEGVWNAQGCGSEPSMPSLDVSSVERYNASIDKATTYEKAARTYNACVSREATKQQTAISNEAKVKMGHIQEGSSAVQKRIGANFTKIASQLKAADAKFGKKH</sequence>